<comment type="caution">
    <text evidence="4">The sequence shown here is derived from an EMBL/GenBank/DDBJ whole genome shotgun (WGS) entry which is preliminary data.</text>
</comment>
<keyword evidence="1" id="KW-0812">Transmembrane</keyword>
<keyword evidence="5" id="KW-1185">Reference proteome</keyword>
<evidence type="ECO:0000259" key="3">
    <source>
        <dbReference type="Pfam" id="PF13709"/>
    </source>
</evidence>
<feature type="domain" description="Aerotolerance regulator N-terminal" evidence="2">
    <location>
        <begin position="8"/>
        <end position="81"/>
    </location>
</feature>
<feature type="transmembrane region" description="Helical" evidence="1">
    <location>
        <begin position="61"/>
        <end position="83"/>
    </location>
</feature>
<dbReference type="AlphaFoldDB" id="A0A939EM75"/>
<dbReference type="Pfam" id="PF07584">
    <property type="entry name" value="BatA"/>
    <property type="match status" value="1"/>
</dbReference>
<dbReference type="Gene3D" id="3.40.50.880">
    <property type="match status" value="1"/>
</dbReference>
<dbReference type="Proteomes" id="UP000664779">
    <property type="component" value="Unassembled WGS sequence"/>
</dbReference>
<feature type="transmembrane region" description="Helical" evidence="1">
    <location>
        <begin position="6"/>
        <end position="28"/>
    </location>
</feature>
<dbReference type="RefSeq" id="WP_206937644.1">
    <property type="nucleotide sequence ID" value="NZ_JAFLNF010000001.1"/>
</dbReference>
<feature type="transmembrane region" description="Helical" evidence="1">
    <location>
        <begin position="677"/>
        <end position="696"/>
    </location>
</feature>
<dbReference type="Gene3D" id="3.40.50.12140">
    <property type="entry name" value="Domain of unknown function DUF4159"/>
    <property type="match status" value="1"/>
</dbReference>
<name>A0A939EM75_9HYPH</name>
<dbReference type="InterPro" id="IPR011933">
    <property type="entry name" value="Double_TM_dom"/>
</dbReference>
<evidence type="ECO:0000256" key="1">
    <source>
        <dbReference type="SAM" id="Phobius"/>
    </source>
</evidence>
<feature type="transmembrane region" description="Helical" evidence="1">
    <location>
        <begin position="644"/>
        <end position="665"/>
    </location>
</feature>
<feature type="domain" description="DUF4159" evidence="3">
    <location>
        <begin position="720"/>
        <end position="934"/>
    </location>
</feature>
<dbReference type="PANTHER" id="PTHR37464">
    <property type="entry name" value="BLL2463 PROTEIN"/>
    <property type="match status" value="1"/>
</dbReference>
<proteinExistence type="predicted"/>
<dbReference type="EMBL" id="JAFLNF010000001">
    <property type="protein sequence ID" value="MBO0343878.1"/>
    <property type="molecule type" value="Genomic_DNA"/>
</dbReference>
<dbReference type="InterPro" id="IPR025297">
    <property type="entry name" value="DUF4159"/>
</dbReference>
<organism evidence="4 5">
    <name type="scientific">Roseibium limicola</name>
    <dbReference type="NCBI Taxonomy" id="2816037"/>
    <lineage>
        <taxon>Bacteria</taxon>
        <taxon>Pseudomonadati</taxon>
        <taxon>Pseudomonadota</taxon>
        <taxon>Alphaproteobacteria</taxon>
        <taxon>Hyphomicrobiales</taxon>
        <taxon>Stappiaceae</taxon>
        <taxon>Roseibium</taxon>
    </lineage>
</organism>
<dbReference type="CDD" id="cd03143">
    <property type="entry name" value="A4_beta-galactosidase_middle_domain"/>
    <property type="match status" value="1"/>
</dbReference>
<evidence type="ECO:0000259" key="2">
    <source>
        <dbReference type="Pfam" id="PF07584"/>
    </source>
</evidence>
<protein>
    <submittedName>
        <fullName evidence="4">DUF4159 domain-containing protein</fullName>
    </submittedName>
</protein>
<evidence type="ECO:0000313" key="5">
    <source>
        <dbReference type="Proteomes" id="UP000664779"/>
    </source>
</evidence>
<accession>A0A939EM75</accession>
<reference evidence="4" key="1">
    <citation type="submission" date="2021-03" db="EMBL/GenBank/DDBJ databases">
        <title>Roseibium sp. CAU 1637 isolated from Incheon.</title>
        <authorList>
            <person name="Kim W."/>
        </authorList>
    </citation>
    <scope>NUCLEOTIDE SEQUENCE</scope>
    <source>
        <strain evidence="4">CAU 1637</strain>
    </source>
</reference>
<keyword evidence="1" id="KW-1133">Transmembrane helix</keyword>
<keyword evidence="1" id="KW-0472">Membrane</keyword>
<dbReference type="Pfam" id="PF13709">
    <property type="entry name" value="DUF4159"/>
    <property type="match status" value="1"/>
</dbReference>
<dbReference type="SUPFAM" id="SSF52317">
    <property type="entry name" value="Class I glutamine amidotransferase-like"/>
    <property type="match status" value="1"/>
</dbReference>
<dbReference type="PANTHER" id="PTHR37464:SF1">
    <property type="entry name" value="BLL2463 PROTEIN"/>
    <property type="match status" value="1"/>
</dbReference>
<evidence type="ECO:0000313" key="4">
    <source>
        <dbReference type="EMBL" id="MBO0343878.1"/>
    </source>
</evidence>
<gene>
    <name evidence="4" type="ORF">J0X15_01475</name>
</gene>
<dbReference type="NCBIfam" id="TIGR02226">
    <property type="entry name" value="two_anch"/>
    <property type="match status" value="1"/>
</dbReference>
<sequence length="954" mass="103173">MSSLLPLAFTAPWVLTGLLLLPGIWWLLRLTPPRPQEISFPPLRLLFDINKHEEMPQRSPWWLTLLRLLLAALIILAVSGPVWHPANSLPESDETLYLVIDNGWTSAAGWDGQRELATDLLQQAERIGQPVVFAATAEGTAQPLAPSSAGEALERLRALEPRPWSPDRTELLEGLAKTASSNPPGTVIWLSDNTTPQGLLDAADTSSFAQSLVELGAATPLRVYTGLEVPLGLKGINNNAEALSVTVVRHPDRAITNARIRASDLKGLVLGEAEVSFSPGATEAIATFNLPSELRNDIARLDILGERAAGAVQLVDDSWRRRVVGLVSGQSSSARAQPLLSPLYYLRRALGPFADLREPREADLDDAIPNLIDQGISVLVLADVGRLPPDSVEKIGEWVRNGGTLLRFSGPRTAGGTDDLIPVRLRSGGRSLGGALSWKQPQKLAPFLPDSPFAGIPIPDEATVTRQVLAEPSTDLPDRTWAMLEDGTPLVTARALGLGSVVLFHVTAGTEWSNLPLSGVFLDMLRRVLNVSNAFAAATASNETIEDPTNLTTERNVLPPLRLLDGRGSFASPPADISPVQAVRFDLIQASRISPPGLYGTDDGFRALNLLRPEATLSPLELEALGSQVERLSYPTQESTDLCASIFTIAFLLACLDALAIILLAGGLSRLKQRSSAAQRLVPVFLIGMLALSPLWQAQPAFAQASSTELRDMEASLETHLAYVVTGKPEIDTTSDSGLYGLSRYLSDRTALEPGAPIGVDITRDELAFYSLLYWPIDPTAQKPDARTMSRIDTFMRNGGTILFDTKDQITAGTNLGTSPATLKLREILDGLDIPPLQPVPPDHVLTKAFYILDSFPGRYASSPLWVESLEETGTGRPVRAGDGVTPLLISGNDFAAAWAMDQEGRYLYPTVPDDPMQREYAFRSGVNMVMYSLTGNYKADQVHIPALLERLGQ</sequence>
<dbReference type="InterPro" id="IPR024163">
    <property type="entry name" value="Aerotolerance_reg_N"/>
</dbReference>
<dbReference type="InterPro" id="IPR029062">
    <property type="entry name" value="Class_I_gatase-like"/>
</dbReference>